<feature type="region of interest" description="Disordered" evidence="2">
    <location>
        <begin position="28"/>
        <end position="73"/>
    </location>
</feature>
<evidence type="ECO:0000313" key="3">
    <source>
        <dbReference type="Proteomes" id="UP000504611"/>
    </source>
</evidence>
<evidence type="ECO:0000256" key="2">
    <source>
        <dbReference type="SAM" id="MobiDB-lite"/>
    </source>
</evidence>
<dbReference type="GO" id="GO:0061666">
    <property type="term" value="F:UFM1 ligase activity"/>
    <property type="evidence" value="ECO:0007669"/>
    <property type="project" value="InterPro"/>
</dbReference>
<dbReference type="GO" id="GO:0005789">
    <property type="term" value="C:endoplasmic reticulum membrane"/>
    <property type="evidence" value="ECO:0007669"/>
    <property type="project" value="TreeGrafter"/>
</dbReference>
<dbReference type="PANTHER" id="PTHR31057:SF0">
    <property type="entry name" value="E3 UFM1-PROTEIN LIGASE 1"/>
    <property type="match status" value="1"/>
</dbReference>
<dbReference type="GO" id="GO:1990592">
    <property type="term" value="P:protein K69-linked ufmylation"/>
    <property type="evidence" value="ECO:0007669"/>
    <property type="project" value="TreeGrafter"/>
</dbReference>
<dbReference type="AlphaFoldDB" id="A0A6I9N218"/>
<evidence type="ECO:0000313" key="4">
    <source>
        <dbReference type="RefSeq" id="XP_010769578.1"/>
    </source>
</evidence>
<dbReference type="GO" id="GO:0032434">
    <property type="term" value="P:regulation of proteasomal ubiquitin-dependent protein catabolic process"/>
    <property type="evidence" value="ECO:0007669"/>
    <property type="project" value="TreeGrafter"/>
</dbReference>
<organism evidence="3 4">
    <name type="scientific">Notothenia coriiceps</name>
    <name type="common">black rockcod</name>
    <dbReference type="NCBI Taxonomy" id="8208"/>
    <lineage>
        <taxon>Eukaryota</taxon>
        <taxon>Metazoa</taxon>
        <taxon>Chordata</taxon>
        <taxon>Craniata</taxon>
        <taxon>Vertebrata</taxon>
        <taxon>Euteleostomi</taxon>
        <taxon>Actinopterygii</taxon>
        <taxon>Neopterygii</taxon>
        <taxon>Teleostei</taxon>
        <taxon>Neoteleostei</taxon>
        <taxon>Acanthomorphata</taxon>
        <taxon>Eupercaria</taxon>
        <taxon>Perciformes</taxon>
        <taxon>Notothenioidei</taxon>
        <taxon>Nototheniidae</taxon>
        <taxon>Notothenia</taxon>
    </lineage>
</organism>
<dbReference type="RefSeq" id="XP_010769578.1">
    <property type="nucleotide sequence ID" value="XM_010771276.1"/>
</dbReference>
<dbReference type="KEGG" id="ncc:104945576"/>
<dbReference type="InterPro" id="IPR018611">
    <property type="entry name" value="Ufl1"/>
</dbReference>
<keyword evidence="3" id="KW-1185">Reference proteome</keyword>
<sequence length="192" mass="21659">ASLVIFNKKKVICLWIVHHVPVCLPEGSGSVKSGGGGNAREIRIRKTKKKGRRDEDSDEETGPSQQNRSKQTAAPFMAQEDIVAVLEERVSDCPEEILCELAEHLVRPLNKAYQEVLRSVFLSSSSAPSRANKKQSMKDLQEEISSLYNNIRLFEKGTKFFSGKFNTKWKSEMMGIFLSPEHLRQTHAVLLE</sequence>
<dbReference type="PANTHER" id="PTHR31057">
    <property type="entry name" value="E3 UFM1-PROTEIN LIGASE 1"/>
    <property type="match status" value="1"/>
</dbReference>
<proteinExistence type="predicted"/>
<gene>
    <name evidence="4" type="primary">LOC104945576</name>
</gene>
<feature type="non-terminal residue" evidence="4">
    <location>
        <position position="1"/>
    </location>
</feature>
<feature type="compositionally biased region" description="Polar residues" evidence="2">
    <location>
        <begin position="62"/>
        <end position="72"/>
    </location>
</feature>
<evidence type="ECO:0000256" key="1">
    <source>
        <dbReference type="SAM" id="Coils"/>
    </source>
</evidence>
<name>A0A6I9N218_9TELE</name>
<keyword evidence="1" id="KW-0175">Coiled coil</keyword>
<dbReference type="GeneID" id="104945576"/>
<accession>A0A6I9N218</accession>
<dbReference type="OrthoDB" id="10258297at2759"/>
<feature type="coiled-coil region" evidence="1">
    <location>
        <begin position="130"/>
        <end position="157"/>
    </location>
</feature>
<reference evidence="4" key="1">
    <citation type="submission" date="2025-08" db="UniProtKB">
        <authorList>
            <consortium name="RefSeq"/>
        </authorList>
    </citation>
    <scope>IDENTIFICATION</scope>
    <source>
        <tissue evidence="4">Muscle</tissue>
    </source>
</reference>
<dbReference type="Proteomes" id="UP000504611">
    <property type="component" value="Unplaced"/>
</dbReference>
<protein>
    <submittedName>
        <fullName evidence="4">E3 UFM1-protein ligase 1-like</fullName>
    </submittedName>
</protein>
<dbReference type="GO" id="GO:0034976">
    <property type="term" value="P:response to endoplasmic reticulum stress"/>
    <property type="evidence" value="ECO:0007669"/>
    <property type="project" value="TreeGrafter"/>
</dbReference>